<proteinExistence type="predicted"/>
<dbReference type="InterPro" id="IPR005901">
    <property type="entry name" value="GLPGLI"/>
</dbReference>
<dbReference type="Pfam" id="PF09697">
    <property type="entry name" value="Porph_ging"/>
    <property type="match status" value="1"/>
</dbReference>
<dbReference type="AlphaFoldDB" id="A0A4P6ZJH9"/>
<dbReference type="RefSeq" id="WP_133440893.1">
    <property type="nucleotide sequence ID" value="NZ_CP037954.1"/>
</dbReference>
<evidence type="ECO:0000313" key="1">
    <source>
        <dbReference type="EMBL" id="QBO59565.1"/>
    </source>
</evidence>
<dbReference type="EMBL" id="CP037954">
    <property type="protein sequence ID" value="QBO59565.1"/>
    <property type="molecule type" value="Genomic_DNA"/>
</dbReference>
<gene>
    <name evidence="1" type="ORF">NBC122_02764</name>
</gene>
<accession>A0A4P6ZJH9</accession>
<evidence type="ECO:0008006" key="3">
    <source>
        <dbReference type="Google" id="ProtNLM"/>
    </source>
</evidence>
<keyword evidence="2" id="KW-1185">Reference proteome</keyword>
<name>A0A4P6ZJH9_9FLAO</name>
<reference evidence="1 2" key="1">
    <citation type="submission" date="2019-03" db="EMBL/GenBank/DDBJ databases">
        <authorList>
            <person name="Kim H."/>
            <person name="Yu S.-M."/>
        </authorList>
    </citation>
    <scope>NUCLEOTIDE SEQUENCE [LARGE SCALE GENOMIC DNA]</scope>
    <source>
        <strain evidence="1 2">NBC122</strain>
    </source>
</reference>
<dbReference type="NCBIfam" id="TIGR01200">
    <property type="entry name" value="GLPGLI"/>
    <property type="match status" value="1"/>
</dbReference>
<sequence length="276" mass="32602">MINNLKKKLFLFLMFQFVSYFGQSNRFIYEYKFITDSTQSNIISQEVMFLDITKNESSFYSYQKYHSDSILLEDNKRRVFSMPPNVNFINFRVLKKDNNNLIQTVTNVGGNTFIVSDNHHLNWKILNETDSILNYNVNKAEVLFGGRRWIAWFTSDIPFSDGPYKFHGLPGLILQIEDVTKSHCFRIVGIKNIDKIIEYPKIPNAKSPISINQKDYYKLYRNHREDPLKNLRGKYPDQVDEEGGFKTGDQVFRESEKLFKDRIKKDNNVIEIYLLK</sequence>
<protein>
    <recommendedName>
        <fullName evidence="3">GLPGLI family protein</fullName>
    </recommendedName>
</protein>
<organism evidence="1 2">
    <name type="scientific">Chryseobacterium salivictor</name>
    <dbReference type="NCBI Taxonomy" id="2547600"/>
    <lineage>
        <taxon>Bacteria</taxon>
        <taxon>Pseudomonadati</taxon>
        <taxon>Bacteroidota</taxon>
        <taxon>Flavobacteriia</taxon>
        <taxon>Flavobacteriales</taxon>
        <taxon>Weeksellaceae</taxon>
        <taxon>Chryseobacterium group</taxon>
        <taxon>Chryseobacterium</taxon>
    </lineage>
</organism>
<dbReference type="KEGG" id="csal:NBC122_02764"/>
<evidence type="ECO:0000313" key="2">
    <source>
        <dbReference type="Proteomes" id="UP000294419"/>
    </source>
</evidence>
<dbReference type="Proteomes" id="UP000294419">
    <property type="component" value="Chromosome"/>
</dbReference>
<dbReference type="OrthoDB" id="1440774at2"/>